<dbReference type="AlphaFoldDB" id="A0A6D2IDP4"/>
<dbReference type="PANTHER" id="PTHR14379">
    <property type="entry name" value="LIMKAIN B LKAP"/>
    <property type="match status" value="1"/>
</dbReference>
<gene>
    <name evidence="3" type="ORF">MERR_LOCUS11969</name>
    <name evidence="4" type="ORF">MERR_LOCUS48589</name>
</gene>
<organism evidence="3 5">
    <name type="scientific">Microthlaspi erraticum</name>
    <dbReference type="NCBI Taxonomy" id="1685480"/>
    <lineage>
        <taxon>Eukaryota</taxon>
        <taxon>Viridiplantae</taxon>
        <taxon>Streptophyta</taxon>
        <taxon>Embryophyta</taxon>
        <taxon>Tracheophyta</taxon>
        <taxon>Spermatophyta</taxon>
        <taxon>Magnoliopsida</taxon>
        <taxon>eudicotyledons</taxon>
        <taxon>Gunneridae</taxon>
        <taxon>Pentapetalae</taxon>
        <taxon>rosids</taxon>
        <taxon>malvids</taxon>
        <taxon>Brassicales</taxon>
        <taxon>Brassicaceae</taxon>
        <taxon>Coluteocarpeae</taxon>
        <taxon>Microthlaspi</taxon>
    </lineage>
</organism>
<protein>
    <recommendedName>
        <fullName evidence="2">NYN domain-containing protein</fullName>
    </recommendedName>
</protein>
<dbReference type="InterPro" id="IPR024768">
    <property type="entry name" value="Marf1"/>
</dbReference>
<keyword evidence="5" id="KW-1185">Reference proteome</keyword>
<dbReference type="GO" id="GO:0010468">
    <property type="term" value="P:regulation of gene expression"/>
    <property type="evidence" value="ECO:0007669"/>
    <property type="project" value="InterPro"/>
</dbReference>
<dbReference type="GO" id="GO:0005777">
    <property type="term" value="C:peroxisome"/>
    <property type="evidence" value="ECO:0007669"/>
    <property type="project" value="InterPro"/>
</dbReference>
<dbReference type="Proteomes" id="UP000467841">
    <property type="component" value="Unassembled WGS sequence"/>
</dbReference>
<feature type="region of interest" description="Disordered" evidence="1">
    <location>
        <begin position="188"/>
        <end position="218"/>
    </location>
</feature>
<feature type="domain" description="NYN" evidence="2">
    <location>
        <begin position="232"/>
        <end position="322"/>
    </location>
</feature>
<accession>A0A6D2IDP4</accession>
<dbReference type="EMBL" id="CACVBM020000921">
    <property type="protein sequence ID" value="CAA7024734.1"/>
    <property type="molecule type" value="Genomic_DNA"/>
</dbReference>
<dbReference type="EMBL" id="CACVBM020001867">
    <property type="protein sequence ID" value="CAA7061353.1"/>
    <property type="molecule type" value="Genomic_DNA"/>
</dbReference>
<dbReference type="InterPro" id="IPR021139">
    <property type="entry name" value="NYN"/>
</dbReference>
<dbReference type="GO" id="GO:0004540">
    <property type="term" value="F:RNA nuclease activity"/>
    <property type="evidence" value="ECO:0007669"/>
    <property type="project" value="InterPro"/>
</dbReference>
<proteinExistence type="predicted"/>
<dbReference type="PANTHER" id="PTHR14379:SF3">
    <property type="entry name" value="MEIOSIS REGULATOR AND MRNA STABILITY FACTOR 1"/>
    <property type="match status" value="1"/>
</dbReference>
<dbReference type="Pfam" id="PF01936">
    <property type="entry name" value="NYN"/>
    <property type="match status" value="1"/>
</dbReference>
<evidence type="ECO:0000256" key="1">
    <source>
        <dbReference type="SAM" id="MobiDB-lite"/>
    </source>
</evidence>
<name>A0A6D2IDP4_9BRAS</name>
<evidence type="ECO:0000259" key="2">
    <source>
        <dbReference type="Pfam" id="PF01936"/>
    </source>
</evidence>
<evidence type="ECO:0000313" key="4">
    <source>
        <dbReference type="EMBL" id="CAA7061353.1"/>
    </source>
</evidence>
<reference evidence="3 5" key="1">
    <citation type="submission" date="2020-01" db="EMBL/GenBank/DDBJ databases">
        <authorList>
            <person name="Mishra B."/>
        </authorList>
    </citation>
    <scope>NUCLEOTIDE SEQUENCE [LARGE SCALE GENOMIC DNA]</scope>
</reference>
<sequence>MPPSVGYMPGRRYLRGYNTNVFWHADSWPPPEEDHDYNIWSVSRSLANRGYLGLDINAYGEVGKISDKALKMYRLSTGFHILNTPEGSDDRRVNLMLANVVEMALFPVPRHSPDQTVILMKLTQYSEMICRVLASLKRRGHGVALALPEVDVEKAKASFGITLCSEQNDSNERIPVWLCPNLFDRKPDARLPQGQRHPEDEEERQSEPRWFIEPPTPDAHTTSFAMPADVGTCVFWDVEEYPLPHGLDLRSFCENILSAVRSRVASSTGAVSIYAYVVKVEEDFKADEAEDAQIKIRIAPADESERFAQMSMDFHFWSVDNTAADDHSHRTRPNLLLISKLLEADRRLCLGVQGCLRCIIRRGCIAFLAVPGENIPSSSSSSDGLPLLLPWEELSAKGKRKTHD</sequence>
<evidence type="ECO:0000313" key="3">
    <source>
        <dbReference type="EMBL" id="CAA7024734.1"/>
    </source>
</evidence>
<evidence type="ECO:0000313" key="5">
    <source>
        <dbReference type="Proteomes" id="UP000467841"/>
    </source>
</evidence>
<dbReference type="OrthoDB" id="1044295at2759"/>